<dbReference type="FunCoup" id="Q6CVL5">
    <property type="interactions" value="77"/>
</dbReference>
<dbReference type="PaxDb" id="284590-Q6CVL5"/>
<dbReference type="EMBL" id="CR382122">
    <property type="protein sequence ID" value="CAH02417.1"/>
    <property type="molecule type" value="Genomic_DNA"/>
</dbReference>
<evidence type="ECO:0000259" key="1">
    <source>
        <dbReference type="Pfam" id="PF22431"/>
    </source>
</evidence>
<dbReference type="Proteomes" id="UP000000598">
    <property type="component" value="Chromosome B"/>
</dbReference>
<organism evidence="2 3">
    <name type="scientific">Kluyveromyces lactis (strain ATCC 8585 / CBS 2359 / DSM 70799 / NBRC 1267 / NRRL Y-1140 / WM37)</name>
    <name type="common">Yeast</name>
    <name type="synonym">Candida sphaerica</name>
    <dbReference type="NCBI Taxonomy" id="284590"/>
    <lineage>
        <taxon>Eukaryota</taxon>
        <taxon>Fungi</taxon>
        <taxon>Dikarya</taxon>
        <taxon>Ascomycota</taxon>
        <taxon>Saccharomycotina</taxon>
        <taxon>Saccharomycetes</taxon>
        <taxon>Saccharomycetales</taxon>
        <taxon>Saccharomycetaceae</taxon>
        <taxon>Kluyveromyces</taxon>
    </lineage>
</organism>
<feature type="domain" description="Conserved oligomeric Golgi complex subunit 2 C-terminal" evidence="1">
    <location>
        <begin position="101"/>
        <end position="226"/>
    </location>
</feature>
<dbReference type="eggNOG" id="ENOG502RYA4">
    <property type="taxonomic scope" value="Eukaryota"/>
</dbReference>
<sequence length="237" mass="27432">MTDLNDDLDLPVTKELSRELVSNFVRKNGCLDIDKLLLENNFQYVSLDELSYEVSALKQSMEQTILDEINDNYPEYMEICDRFNTSDNNEVLNKLKQVLNDLQQFNKQLLQLCDSSVAETREKTVTALSYLKSLDNLFGKLDDITKLSESLKICQQLVSSLQSMVQLNIDDELSFTVAKQLSTILIRCDYRFRHLEDNDSTLITRMRNDFKSILETAKPLIKPVLEKQNQQTQTIKT</sequence>
<dbReference type="Pfam" id="PF22431">
    <property type="entry name" value="COG2p_C"/>
    <property type="match status" value="1"/>
</dbReference>
<dbReference type="InParanoid" id="Q6CVL5"/>
<evidence type="ECO:0000313" key="3">
    <source>
        <dbReference type="Proteomes" id="UP000000598"/>
    </source>
</evidence>
<evidence type="ECO:0000313" key="2">
    <source>
        <dbReference type="EMBL" id="CAH02417.1"/>
    </source>
</evidence>
<dbReference type="InterPro" id="IPR054494">
    <property type="entry name" value="COG2_C"/>
</dbReference>
<gene>
    <name evidence="2" type="ORF">KLLA0_B11121g</name>
</gene>
<dbReference type="OMA" id="YVHHLRN"/>
<protein>
    <submittedName>
        <fullName evidence="2">KLLA0B11121p</fullName>
    </submittedName>
</protein>
<dbReference type="STRING" id="284590.Q6CVL5"/>
<keyword evidence="3" id="KW-1185">Reference proteome</keyword>
<proteinExistence type="predicted"/>
<dbReference type="KEGG" id="kla:KLLA0_B11121g"/>
<accession>Q6CVL5</accession>
<dbReference type="Gene3D" id="1.20.58.1240">
    <property type="match status" value="1"/>
</dbReference>
<name>Q6CVL5_KLULA</name>
<dbReference type="HOGENOM" id="CLU_095072_0_0_1"/>
<reference evidence="2 3" key="1">
    <citation type="journal article" date="2004" name="Nature">
        <title>Genome evolution in yeasts.</title>
        <authorList>
            <consortium name="Genolevures"/>
            <person name="Dujon B."/>
            <person name="Sherman D."/>
            <person name="Fischer G."/>
            <person name="Durrens P."/>
            <person name="Casaregola S."/>
            <person name="Lafontaine I."/>
            <person name="de Montigny J."/>
            <person name="Marck C."/>
            <person name="Neuveglise C."/>
            <person name="Talla E."/>
            <person name="Goffard N."/>
            <person name="Frangeul L."/>
            <person name="Aigle M."/>
            <person name="Anthouard V."/>
            <person name="Babour A."/>
            <person name="Barbe V."/>
            <person name="Barnay S."/>
            <person name="Blanchin S."/>
            <person name="Beckerich J.M."/>
            <person name="Beyne E."/>
            <person name="Bleykasten C."/>
            <person name="Boisrame A."/>
            <person name="Boyer J."/>
            <person name="Cattolico L."/>
            <person name="Confanioleri F."/>
            <person name="de Daruvar A."/>
            <person name="Despons L."/>
            <person name="Fabre E."/>
            <person name="Fairhead C."/>
            <person name="Ferry-Dumazet H."/>
            <person name="Groppi A."/>
            <person name="Hantraye F."/>
            <person name="Hennequin C."/>
            <person name="Jauniaux N."/>
            <person name="Joyet P."/>
            <person name="Kachouri R."/>
            <person name="Kerrest A."/>
            <person name="Koszul R."/>
            <person name="Lemaire M."/>
            <person name="Lesur I."/>
            <person name="Ma L."/>
            <person name="Muller H."/>
            <person name="Nicaud J.M."/>
            <person name="Nikolski M."/>
            <person name="Oztas S."/>
            <person name="Ozier-Kalogeropoulos O."/>
            <person name="Pellenz S."/>
            <person name="Potier S."/>
            <person name="Richard G.F."/>
            <person name="Straub M.L."/>
            <person name="Suleau A."/>
            <person name="Swennene D."/>
            <person name="Tekaia F."/>
            <person name="Wesolowski-Louvel M."/>
            <person name="Westhof E."/>
            <person name="Wirth B."/>
            <person name="Zeniou-Meyer M."/>
            <person name="Zivanovic I."/>
            <person name="Bolotin-Fukuhara M."/>
            <person name="Thierry A."/>
            <person name="Bouchier C."/>
            <person name="Caudron B."/>
            <person name="Scarpelli C."/>
            <person name="Gaillardin C."/>
            <person name="Weissenbach J."/>
            <person name="Wincker P."/>
            <person name="Souciet J.L."/>
        </authorList>
    </citation>
    <scope>NUCLEOTIDE SEQUENCE [LARGE SCALE GENOMIC DNA]</scope>
    <source>
        <strain evidence="3">ATCC 8585 / CBS 2359 / DSM 70799 / NBRC 1267 / NRRL Y-1140 / WM37</strain>
    </source>
</reference>
<dbReference type="AlphaFoldDB" id="Q6CVL5"/>